<proteinExistence type="evidence at transcript level"/>
<keyword evidence="1" id="KW-1133">Transmembrane helix</keyword>
<dbReference type="EMBL" id="FN594616">
    <property type="protein sequence ID" value="CBH51377.1"/>
    <property type="molecule type" value="mRNA"/>
</dbReference>
<reference evidence="2" key="1">
    <citation type="submission" date="2009-10" db="EMBL/GenBank/DDBJ databases">
        <title>Phylogenomics unravel the origin of bracovirus and tempo of Insect DNA Virus evolution.</title>
        <authorList>
            <person name="Theze J."/>
            <person name="Bezier A."/>
            <person name="Periquet G."/>
            <person name="Drezen J.M."/>
            <person name="Herniou E.A."/>
        </authorList>
    </citation>
    <scope>NUCLEOTIDE SEQUENCE</scope>
</reference>
<dbReference type="AlphaFoldDB" id="D7FBA4"/>
<feature type="transmembrane region" description="Helical" evidence="1">
    <location>
        <begin position="32"/>
        <end position="53"/>
    </location>
</feature>
<reference evidence="3" key="3">
    <citation type="submission" date="2010-06" db="EMBL/GenBank/DDBJ databases">
        <title>Identification of bracovirus particle proteins and analysis of their transcript levels at the stage of virion formation.</title>
        <authorList>
            <person name="Wetterwald C."/>
            <person name="Roth T."/>
            <person name="Kaeslin M."/>
            <person name="Anaheim M."/>
            <person name="Wespi G."/>
            <person name="Heller M."/>
            <person name="Meser P."/>
            <person name="Roditi I."/>
            <person name="Pfister-Wilhelm R."/>
            <person name="Bezier A."/>
            <person name="Gyapay G."/>
            <person name="Drezen J.M."/>
            <person name="Lanzrein B."/>
        </authorList>
    </citation>
    <scope>NUCLEOTIDE SEQUENCE</scope>
    <source>
        <tissue evidence="3">Ovary</tissue>
    </source>
</reference>
<sequence length="108" mass="11966">MEAIRNKLRAAGRSITITPECDSMSGSLQFSAMISLGLTLIFAIACAGLYVYVHLILKEDTTDNKDKKNNLMVYAFWGSTAYIAFNTLISIWLYMTANGLTECIKPSE</sequence>
<gene>
    <name evidence="3" type="primary">HzV124like-3</name>
    <name evidence="2" type="synonym">HzNVORF124-like1</name>
</gene>
<evidence type="ECO:0000313" key="2">
    <source>
        <dbReference type="EMBL" id="CBH26144.1"/>
    </source>
</evidence>
<name>D7FBA4_9HYME</name>
<protein>
    <submittedName>
        <fullName evidence="2">HzNVORF124-like1 protein</fullName>
    </submittedName>
    <submittedName>
        <fullName evidence="3">HzV124like-3 protein</fullName>
    </submittedName>
</protein>
<evidence type="ECO:0000313" key="3">
    <source>
        <dbReference type="EMBL" id="CBH51377.1"/>
    </source>
</evidence>
<dbReference type="EMBL" id="FN557482">
    <property type="protein sequence ID" value="CBH26144.1"/>
    <property type="molecule type" value="Genomic_DNA"/>
</dbReference>
<feature type="transmembrane region" description="Helical" evidence="1">
    <location>
        <begin position="74"/>
        <end position="95"/>
    </location>
</feature>
<evidence type="ECO:0000256" key="1">
    <source>
        <dbReference type="SAM" id="Phobius"/>
    </source>
</evidence>
<reference evidence="3" key="2">
    <citation type="submission" date="2009-11" db="EMBL/GenBank/DDBJ databases">
        <authorList>
            <person name="Annaheim M."/>
        </authorList>
    </citation>
    <scope>NUCLEOTIDE SEQUENCE</scope>
    <source>
        <tissue evidence="3">Ovary</tissue>
    </source>
</reference>
<organism evidence="3">
    <name type="scientific">Chelonus inanitus</name>
    <dbReference type="NCBI Taxonomy" id="49201"/>
    <lineage>
        <taxon>Eukaryota</taxon>
        <taxon>Metazoa</taxon>
        <taxon>Ecdysozoa</taxon>
        <taxon>Arthropoda</taxon>
        <taxon>Hexapoda</taxon>
        <taxon>Insecta</taxon>
        <taxon>Pterygota</taxon>
        <taxon>Neoptera</taxon>
        <taxon>Endopterygota</taxon>
        <taxon>Hymenoptera</taxon>
        <taxon>Apocrita</taxon>
        <taxon>Ichneumonoidea</taxon>
        <taxon>Braconidae</taxon>
        <taxon>Cheloninae</taxon>
        <taxon>Chelonus</taxon>
    </lineage>
</organism>
<keyword evidence="1" id="KW-0472">Membrane</keyword>
<keyword evidence="1" id="KW-0812">Transmembrane</keyword>
<accession>D7FBA4</accession>